<reference evidence="3 4" key="1">
    <citation type="submission" date="2020-11" db="EMBL/GenBank/DDBJ databases">
        <title>WGS of Herminiimonas contaminans strain Marseille-Q4544 isolated from planarians Schmidtea mediterranea.</title>
        <authorList>
            <person name="Kangale L."/>
        </authorList>
    </citation>
    <scope>NUCLEOTIDE SEQUENCE [LARGE SCALE GENOMIC DNA]</scope>
    <source>
        <strain evidence="3 4">Marseille-Q4544</strain>
    </source>
</reference>
<evidence type="ECO:0000256" key="2">
    <source>
        <dbReference type="SAM" id="SignalP"/>
    </source>
</evidence>
<dbReference type="EMBL" id="JADOEL010000028">
    <property type="protein sequence ID" value="MBF8179732.1"/>
    <property type="molecule type" value="Genomic_DNA"/>
</dbReference>
<organism evidence="3 4">
    <name type="scientific">Herminiimonas contaminans</name>
    <dbReference type="NCBI Taxonomy" id="1111140"/>
    <lineage>
        <taxon>Bacteria</taxon>
        <taxon>Pseudomonadati</taxon>
        <taxon>Pseudomonadota</taxon>
        <taxon>Betaproteobacteria</taxon>
        <taxon>Burkholderiales</taxon>
        <taxon>Oxalobacteraceae</taxon>
        <taxon>Herminiimonas</taxon>
    </lineage>
</organism>
<dbReference type="RefSeq" id="WP_195876694.1">
    <property type="nucleotide sequence ID" value="NZ_JADOEL010000028.1"/>
</dbReference>
<protein>
    <recommendedName>
        <fullName evidence="5">Cobalt transporter subunit CbtB</fullName>
    </recommendedName>
</protein>
<feature type="region of interest" description="Disordered" evidence="1">
    <location>
        <begin position="44"/>
        <end position="79"/>
    </location>
</feature>
<evidence type="ECO:0000313" key="3">
    <source>
        <dbReference type="EMBL" id="MBF8179732.1"/>
    </source>
</evidence>
<feature type="signal peptide" evidence="2">
    <location>
        <begin position="1"/>
        <end position="19"/>
    </location>
</feature>
<feature type="chain" id="PRO_5046815772" description="Cobalt transporter subunit CbtB" evidence="2">
    <location>
        <begin position="20"/>
        <end position="118"/>
    </location>
</feature>
<accession>A0ABS0EZ02</accession>
<name>A0ABS0EZ02_9BURK</name>
<evidence type="ECO:0008006" key="5">
    <source>
        <dbReference type="Google" id="ProtNLM"/>
    </source>
</evidence>
<proteinExistence type="predicted"/>
<evidence type="ECO:0000313" key="4">
    <source>
        <dbReference type="Proteomes" id="UP000657372"/>
    </source>
</evidence>
<evidence type="ECO:0000256" key="1">
    <source>
        <dbReference type="SAM" id="MobiDB-lite"/>
    </source>
</evidence>
<dbReference type="Proteomes" id="UP000657372">
    <property type="component" value="Unassembled WGS sequence"/>
</dbReference>
<comment type="caution">
    <text evidence="3">The sequence shown here is derived from an EMBL/GenBank/DDBJ whole genome shotgun (WGS) entry which is preliminary data.</text>
</comment>
<feature type="compositionally biased region" description="Basic and acidic residues" evidence="1">
    <location>
        <begin position="44"/>
        <end position="57"/>
    </location>
</feature>
<sequence>MRRYFCVFLLMLLPLHSFAMQEAWLSSGSAYDLSHELVHQEGISHHHGDDGSIHYDDSSESAQHFSDHAASGQSATLPASVTPLSPLIAFIVVESERNYFHIPNPHLERPQRPPSSLG</sequence>
<keyword evidence="2" id="KW-0732">Signal</keyword>
<keyword evidence="4" id="KW-1185">Reference proteome</keyword>
<gene>
    <name evidence="3" type="ORF">IXC47_18785</name>
</gene>